<dbReference type="PATRIC" id="fig|768706.3.peg.651"/>
<reference evidence="2" key="1">
    <citation type="submission" date="2011-11" db="EMBL/GenBank/DDBJ databases">
        <title>Complete sequence of Desulfosporosinus orientis DSM 765.</title>
        <authorList>
            <person name="Lucas S."/>
            <person name="Han J."/>
            <person name="Lapidus A."/>
            <person name="Cheng J.-F."/>
            <person name="Goodwin L."/>
            <person name="Pitluck S."/>
            <person name="Peters L."/>
            <person name="Ovchinnikova G."/>
            <person name="Teshima H."/>
            <person name="Detter J.C."/>
            <person name="Han C."/>
            <person name="Tapia R."/>
            <person name="Land M."/>
            <person name="Hauser L."/>
            <person name="Kyrpides N."/>
            <person name="Ivanova N."/>
            <person name="Pagani I."/>
            <person name="Pester M."/>
            <person name="Spring S."/>
            <person name="Ollivier B."/>
            <person name="Rattei T."/>
            <person name="Klenk H.-P."/>
            <person name="Wagner M."/>
            <person name="Loy A."/>
            <person name="Woyke T."/>
        </authorList>
    </citation>
    <scope>NUCLEOTIDE SEQUENCE [LARGE SCALE GENOMIC DNA]</scope>
    <source>
        <strain evidence="2">ATCC 19365 / DSM 765 / NCIMB 8382 / VKM B-1628</strain>
    </source>
</reference>
<sequence length="271" mass="30959">MRHKAFNSLVKNGKLTGKEVGLMAIKDQVQIYDNYFKDGNLDNGLINQTQVDAMVAGLKRNNDLKDYNDIIELHDYLDRASIAFSLCKQGTKIAVLELTHLLSVMQMAENENIRLHQEPKSTMAEWCEKYMAEAIIKDQGDRITHLIEEINNSIQRCLIYIETVNLFADYIGLPEINNILGEVNIEDIARVNSLMEIIPKYCIKRYGNTANERPEMVLRADLKELLKPINIEALRPTMEATEKAADTLSFRIFGVQNGTEDFYKILRTTAN</sequence>
<dbReference type="STRING" id="768706.Desor_0682"/>
<name>G7W5E4_DESOD</name>
<gene>
    <name evidence="1" type="ordered locus">Desor_0682</name>
</gene>
<dbReference type="EMBL" id="CP003108">
    <property type="protein sequence ID" value="AET66372.1"/>
    <property type="molecule type" value="Genomic_DNA"/>
</dbReference>
<organism evidence="1 2">
    <name type="scientific">Desulfosporosinus orientis (strain ATCC 19365 / DSM 765 / NCIMB 8382 / VKM B-1628 / Singapore I)</name>
    <name type="common">Desulfotomaculum orientis</name>
    <dbReference type="NCBI Taxonomy" id="768706"/>
    <lineage>
        <taxon>Bacteria</taxon>
        <taxon>Bacillati</taxon>
        <taxon>Bacillota</taxon>
        <taxon>Clostridia</taxon>
        <taxon>Eubacteriales</taxon>
        <taxon>Desulfitobacteriaceae</taxon>
        <taxon>Desulfosporosinus</taxon>
    </lineage>
</organism>
<dbReference type="KEGG" id="dor:Desor_0682"/>
<evidence type="ECO:0000313" key="1">
    <source>
        <dbReference type="EMBL" id="AET66372.1"/>
    </source>
</evidence>
<keyword evidence="2" id="KW-1185">Reference proteome</keyword>
<accession>G7W5E4</accession>
<evidence type="ECO:0000313" key="2">
    <source>
        <dbReference type="Proteomes" id="UP000006346"/>
    </source>
</evidence>
<dbReference type="Proteomes" id="UP000006346">
    <property type="component" value="Chromosome"/>
</dbReference>
<dbReference type="AlphaFoldDB" id="G7W5E4"/>
<proteinExistence type="predicted"/>
<protein>
    <submittedName>
        <fullName evidence="1">Uncharacterized protein</fullName>
    </submittedName>
</protein>
<reference evidence="1 2" key="2">
    <citation type="journal article" date="2012" name="J. Bacteriol.">
        <title>Complete genome sequences of Desulfosporosinus orientis DSM765T, Desulfosporosinus youngiae DSM17734T, Desulfosporosinus meridiei DSM13257T, and Desulfosporosinus acidiphilus DSM22704T.</title>
        <authorList>
            <person name="Pester M."/>
            <person name="Brambilla E."/>
            <person name="Alazard D."/>
            <person name="Rattei T."/>
            <person name="Weinmaier T."/>
            <person name="Han J."/>
            <person name="Lucas S."/>
            <person name="Lapidus A."/>
            <person name="Cheng J.F."/>
            <person name="Goodwin L."/>
            <person name="Pitluck S."/>
            <person name="Peters L."/>
            <person name="Ovchinnikova G."/>
            <person name="Teshima H."/>
            <person name="Detter J.C."/>
            <person name="Han C.S."/>
            <person name="Tapia R."/>
            <person name="Land M.L."/>
            <person name="Hauser L."/>
            <person name="Kyrpides N.C."/>
            <person name="Ivanova N.N."/>
            <person name="Pagani I."/>
            <person name="Huntmann M."/>
            <person name="Wei C.L."/>
            <person name="Davenport K.W."/>
            <person name="Daligault H."/>
            <person name="Chain P.S."/>
            <person name="Chen A."/>
            <person name="Mavromatis K."/>
            <person name="Markowitz V."/>
            <person name="Szeto E."/>
            <person name="Mikhailova N."/>
            <person name="Pati A."/>
            <person name="Wagner M."/>
            <person name="Woyke T."/>
            <person name="Ollivier B."/>
            <person name="Klenk H.P."/>
            <person name="Spring S."/>
            <person name="Loy A."/>
        </authorList>
    </citation>
    <scope>NUCLEOTIDE SEQUENCE [LARGE SCALE GENOMIC DNA]</scope>
    <source>
        <strain evidence="2">ATCC 19365 / DSM 765 / NCIMB 8382 / VKM B-1628</strain>
    </source>
</reference>
<dbReference type="eggNOG" id="ENOG502ZND8">
    <property type="taxonomic scope" value="Bacteria"/>
</dbReference>
<dbReference type="RefSeq" id="WP_014183197.1">
    <property type="nucleotide sequence ID" value="NC_016584.1"/>
</dbReference>
<dbReference type="HOGENOM" id="CLU_1025747_0_0_9"/>